<evidence type="ECO:0000256" key="1">
    <source>
        <dbReference type="ARBA" id="ARBA00023319"/>
    </source>
</evidence>
<feature type="domain" description="Ig-like" evidence="5">
    <location>
        <begin position="700"/>
        <end position="801"/>
    </location>
</feature>
<dbReference type="InterPro" id="IPR013783">
    <property type="entry name" value="Ig-like_fold"/>
</dbReference>
<feature type="domain" description="Ig-like" evidence="5">
    <location>
        <begin position="29"/>
        <end position="135"/>
    </location>
</feature>
<gene>
    <name evidence="7" type="primary">LOC108704736</name>
</gene>
<dbReference type="PROSITE" id="PS50835">
    <property type="entry name" value="IG_LIKE"/>
    <property type="match status" value="8"/>
</dbReference>
<dbReference type="Gene3D" id="2.60.40.10">
    <property type="entry name" value="Immunoglobulins"/>
    <property type="match status" value="22"/>
</dbReference>
<name>A0A8J1LTS5_XENLA</name>
<proteinExistence type="predicted"/>
<dbReference type="GeneID" id="108704736"/>
<sequence>MKVKGTRQNNMEQTSILFLLVFFLLQTGAALELTVPSSHQATLGTNAVIPCTFQVDTPAVDIRDVAIFWYFQDKEILNSTSTVGTSNPRLSINKGAIKDGVASLSISNIEISDGGLYRCSVLYSPDRKYKEVRLDIQAPPRITVTNNIVIKDKKSALRASITGFYPVDIEIKWLREGEILAGGTVITPQRNEDGTYRVNSTLTIVPTEENQNFSIRVQHKSLTVPLQEDFQLIYGALPSAAISYKPFKLNVKQILTCRVWGFYPESIAVNWFVNGTRVESATFRRVNSSAVESQFKFLPKAENRVAELSCEVQHKTLMDPLLHKLLVQIPDLTVKHRWAVYIAAIVPLLIAGVIFIVLHHIIQNMKEQPKVREMVCSDNGVFSLDADNFSPKEITISWEVSQPVGSARYQPLVSSLVMSANQDGSFNTTSTCEHLRDKVNGNEAFSLRATVQHAKLKQPVYKEWNSDNEEYQKYFLLRPVMGEISKPIVYHNKETALHCHISHFFPIDLTVTWYKKEKERQELTPISPCDMYKIPEISPHKQEDKTFTCTASLLFSPSLNQDNGTEFICRVEHPSLEGAIEKSTGPIHVKAKPQVIQPINLSISDSGEVLCSLFVLSFYPKEIPITWICGSSQSQETKPSEEKYKENDDGTNDMESTCTIPGNLFNDPEFQMKVNWKHESMDEEESREMSLRNPDFPWRPTIEEISQFIWIQDQATALYCKISPYFPDALTVSWMEKRKGRNPQPVSTYGNYQISAMKPERRNDKTYSYTTQLSLPPSSRVEEDLEFICRVEHPSLERPIERSTGTPQFKAAPKQPNPVQWSVCDKGGALCTLSLHNFYPKTIEVTWICLTGSQKQERLLSEPQYQPNADQTFNVTSSCSVAENLLQLPDCKIRVTWNHPATETSGSREIRPTDPDFPWRPQGSLKPIATLTLGREVTLQWEISDYFPNALTLTWLLRKVAHEEQILPTHKHNYRMENKPRKTPRGTYISTEYLHFIPSILSHQGAEIVCRVAHPSLAQPIDIGTGALHITVAPGDPEPVRLSISDSGKEIMFSLIVTRFYPKHIHIDWTRTSSNIHHQEIIPSHKVIQVNDDETFNAVSDVTIPSHDFTFPLTVTWNHKSTGHTGKRDIHPKDFPWRPVMSEILTTDMYVGTEAEIHCNISGYFPDKLTVTWYKKKENGREELVNNGGRYQIPDIQSQYQPDQTLTCTARLLFSPSLTEEHGTQFICRVKHPSLGEEIERRTGTLYVRAAPKQPNPVQWSVCDKGGALCTLSLHNFYPKPIEVTWICLTGSQKQERLLSEPQYQPNIDQTFNVTSSCSVAENLLQLPDCKIRVIWNHPATETSESREISPTDPDFPWRPQVSLKPIGTLTLGREVTLQWEISDYFPNALTLTWLLRKVAHEEQILPTHKHNYRMENKPRKTPRGTYISTEYLHFIPSILSHQGAEIVCRVAHPSLAQPIDIGTGALHITVAPGDPEPVRLSISDSGKEIMFSLIVTRFYPKDIHIDWTRTSSNIHHQEIIPSHKVIQVNDDETFNAVSDVTIPSHDFTFPLTVTWNHKSTGHTGKRDIYPKDFPWRPVMSEILTTDMYVGTEAEILCNISGYFPDKLTVTWYKKKENGREELVNNGGRYQIPDIQSQYQPDWTLTCTARLLFSPSLTEEHGAQFICRVKHPSLGEEIERRTGTLYVRAAPKQPNPVQWSVCDKGGALCTLSLHNFYPKPIEVTWICLTGSQKQESLLSEPQYQPNTDQTFSVTSSCSVAENLLQLPDCKIRVTWNHPATETSESREMSPTDPDFPWRPQVSLKPIATLTLGREVTLQWEISDYFPNALTLTWLLRKVAHEEQILPTHKHNYRMENKPRKTPRGTYISTEYLHFIPSILSHQGAEIVCRVAHPSLAQPIDIGTGALHITVAPGDPEPVRLSISDSGKEIMFSLIVTRFYPKDIHIDWTRTSSNIHHQEIIPSHKVIQVNDDETINAVSDVTIPSHDFTFPLTVTWNHKSTGHTGKRDIHPKDFPWRPVMSEILTTDMYVGTETEIQCNISGYFPDKLTVTWYKKKENDREELVNNGGRYQIPDIQSQYQPDQTLTCTARLFFSPSLTEEHGAQFICRVKHPSLGEEIERSTGTLYVRAAPKQPNPVQWSVCDKGGALCTLSLHNFYPKPIEVTWICLTGSQKQESLLSEPQYQPNADQTFSVTSSCSVAENLLQLPDCKIRVTWNHPATETSESREMSPTDPDFPWRPQVSLKPIATLTLGREVTLQWEISDYFPNALTLTWLLRKVAHEEQILPTHKHNYRMENKPRKTPRGTYISTGYLHFIPSILSHQGAEIVCRVAHPSLAQPIDIGTGALHITVAPGEPEPVRLSISDSGKENMFSLIVTRFYPKDIHIDWTRTNSHIHHQEIIPSHKVIQVNDDETFNAVSDVTIPSHDFTFPLTVTWNHKSTGHTGKREIHPKGDKTCSNEPTDETDKNATSEDN</sequence>
<dbReference type="InterPro" id="IPR050380">
    <property type="entry name" value="Immune_Resp_Modulators"/>
</dbReference>
<dbReference type="InterPro" id="IPR003597">
    <property type="entry name" value="Ig_C1-set"/>
</dbReference>
<keyword evidence="4" id="KW-0732">Signal</keyword>
<feature type="signal peptide" evidence="4">
    <location>
        <begin position="1"/>
        <end position="30"/>
    </location>
</feature>
<feature type="domain" description="Ig-like" evidence="5">
    <location>
        <begin position="238"/>
        <end position="314"/>
    </location>
</feature>
<dbReference type="SMART" id="SM00406">
    <property type="entry name" value="IGv"/>
    <property type="match status" value="1"/>
</dbReference>
<feature type="domain" description="Ig-like" evidence="5">
    <location>
        <begin position="1139"/>
        <end position="1244"/>
    </location>
</feature>
<evidence type="ECO:0000259" key="5">
    <source>
        <dbReference type="PROSITE" id="PS50835"/>
    </source>
</evidence>
<organism evidence="6 7">
    <name type="scientific">Xenopus laevis</name>
    <name type="common">African clawed frog</name>
    <dbReference type="NCBI Taxonomy" id="8355"/>
    <lineage>
        <taxon>Eukaryota</taxon>
        <taxon>Metazoa</taxon>
        <taxon>Chordata</taxon>
        <taxon>Craniata</taxon>
        <taxon>Vertebrata</taxon>
        <taxon>Euteleostomi</taxon>
        <taxon>Amphibia</taxon>
        <taxon>Batrachia</taxon>
        <taxon>Anura</taxon>
        <taxon>Pipoidea</taxon>
        <taxon>Pipidae</taxon>
        <taxon>Xenopodinae</taxon>
        <taxon>Xenopus</taxon>
        <taxon>Xenopus</taxon>
    </lineage>
</organism>
<feature type="compositionally biased region" description="Basic and acidic residues" evidence="2">
    <location>
        <begin position="2443"/>
        <end position="2455"/>
    </location>
</feature>
<dbReference type="FunFam" id="2.60.40.10:FF:001774">
    <property type="entry name" value="Uncharacterized LOC100216153"/>
    <property type="match status" value="9"/>
</dbReference>
<dbReference type="Pfam" id="PF07654">
    <property type="entry name" value="C1-set"/>
    <property type="match status" value="7"/>
</dbReference>
<feature type="region of interest" description="Disordered" evidence="2">
    <location>
        <begin position="2438"/>
        <end position="2472"/>
    </location>
</feature>
<dbReference type="FunFam" id="2.60.40.10:FF:001931">
    <property type="entry name" value="Uncharacterized LOC100216153"/>
    <property type="match status" value="2"/>
</dbReference>
<keyword evidence="1" id="KW-0393">Immunoglobulin domain</keyword>
<keyword evidence="3" id="KW-0472">Membrane</keyword>
<evidence type="ECO:0000256" key="2">
    <source>
        <dbReference type="SAM" id="MobiDB-lite"/>
    </source>
</evidence>
<dbReference type="InterPro" id="IPR007110">
    <property type="entry name" value="Ig-like_dom"/>
</dbReference>
<dbReference type="Pfam" id="PF07686">
    <property type="entry name" value="V-set"/>
    <property type="match status" value="1"/>
</dbReference>
<accession>A0A8J1LTS5</accession>
<dbReference type="SMART" id="SM00407">
    <property type="entry name" value="IGc1"/>
    <property type="match status" value="7"/>
</dbReference>
<evidence type="ECO:0000313" key="7">
    <source>
        <dbReference type="RefSeq" id="XP_041432942.1"/>
    </source>
</evidence>
<evidence type="ECO:0000256" key="3">
    <source>
        <dbReference type="SAM" id="Phobius"/>
    </source>
</evidence>
<feature type="compositionally biased region" description="Basic and acidic residues" evidence="2">
    <location>
        <begin position="2462"/>
        <end position="2472"/>
    </location>
</feature>
<dbReference type="PROSITE" id="PS00290">
    <property type="entry name" value="IG_MHC"/>
    <property type="match status" value="5"/>
</dbReference>
<feature type="domain" description="Ig-like" evidence="5">
    <location>
        <begin position="1578"/>
        <end position="1683"/>
    </location>
</feature>
<feature type="domain" description="Ig-like" evidence="5">
    <location>
        <begin position="479"/>
        <end position="581"/>
    </location>
</feature>
<dbReference type="InterPro" id="IPR036179">
    <property type="entry name" value="Ig-like_dom_sf"/>
</dbReference>
<dbReference type="Proteomes" id="UP000186698">
    <property type="component" value="Chromosome 9_10L"/>
</dbReference>
<evidence type="ECO:0000313" key="6">
    <source>
        <dbReference type="Proteomes" id="UP000186698"/>
    </source>
</evidence>
<feature type="transmembrane region" description="Helical" evidence="3">
    <location>
        <begin position="338"/>
        <end position="362"/>
    </location>
</feature>
<dbReference type="InterPro" id="IPR013106">
    <property type="entry name" value="Ig_V-set"/>
</dbReference>
<dbReference type="PANTHER" id="PTHR23411">
    <property type="entry name" value="TAPASIN"/>
    <property type="match status" value="1"/>
</dbReference>
<reference evidence="7" key="1">
    <citation type="submission" date="2025-08" db="UniProtKB">
        <authorList>
            <consortium name="RefSeq"/>
        </authorList>
    </citation>
    <scope>IDENTIFICATION</scope>
    <source>
        <strain evidence="7">J_2021</strain>
        <tissue evidence="7">Erythrocytes</tissue>
    </source>
</reference>
<dbReference type="SUPFAM" id="SSF48726">
    <property type="entry name" value="Immunoglobulin"/>
    <property type="match status" value="12"/>
</dbReference>
<evidence type="ECO:0000256" key="4">
    <source>
        <dbReference type="SAM" id="SignalP"/>
    </source>
</evidence>
<feature type="domain" description="Ig-like" evidence="5">
    <location>
        <begin position="2017"/>
        <end position="2122"/>
    </location>
</feature>
<keyword evidence="3" id="KW-1133">Transmembrane helix</keyword>
<dbReference type="InterPro" id="IPR003006">
    <property type="entry name" value="Ig/MHC_CS"/>
</dbReference>
<dbReference type="CDD" id="cd00098">
    <property type="entry name" value="IgC1"/>
    <property type="match status" value="5"/>
</dbReference>
<keyword evidence="3" id="KW-0812">Transmembrane</keyword>
<feature type="domain" description="Ig-like" evidence="5">
    <location>
        <begin position="140"/>
        <end position="231"/>
    </location>
</feature>
<dbReference type="RefSeq" id="XP_041432942.1">
    <property type="nucleotide sequence ID" value="XM_041577008.1"/>
</dbReference>
<protein>
    <submittedName>
        <fullName evidence="7">Uncharacterized protein LOC108704736 isoform X3</fullName>
    </submittedName>
</protein>
<keyword evidence="6" id="KW-1185">Reference proteome</keyword>
<dbReference type="InterPro" id="IPR003599">
    <property type="entry name" value="Ig_sub"/>
</dbReference>
<feature type="chain" id="PRO_5035191025" evidence="4">
    <location>
        <begin position="31"/>
        <end position="2472"/>
    </location>
</feature>
<dbReference type="SMART" id="SM00409">
    <property type="entry name" value="IG"/>
    <property type="match status" value="9"/>
</dbReference>